<dbReference type="RefSeq" id="WP_069726730.1">
    <property type="nucleotide sequence ID" value="NZ_MDCO01000011.1"/>
</dbReference>
<dbReference type="Proteomes" id="UP000095247">
    <property type="component" value="Unassembled WGS sequence"/>
</dbReference>
<gene>
    <name evidence="1" type="ORF">BFL38_05605</name>
</gene>
<reference evidence="1 2" key="1">
    <citation type="submission" date="2016-08" db="EMBL/GenBank/DDBJ databases">
        <title>Characterization and recognition of Brachyspira hampsonii sp. nov., a novel intestinal spirochete that is pathogenic to pigs.</title>
        <authorList>
            <person name="Mirajkar N."/>
            <person name="La T."/>
            <person name="Phillips N."/>
            <person name="Hampson D."/>
            <person name="Gebhart C."/>
        </authorList>
    </citation>
    <scope>NUCLEOTIDE SEQUENCE [LARGE SCALE GENOMIC DNA]</scope>
    <source>
        <strain evidence="1 2">P280/1</strain>
    </source>
</reference>
<organism evidence="1 2">
    <name type="scientific">Brachyspira hampsonii</name>
    <dbReference type="NCBI Taxonomy" id="1287055"/>
    <lineage>
        <taxon>Bacteria</taxon>
        <taxon>Pseudomonadati</taxon>
        <taxon>Spirochaetota</taxon>
        <taxon>Spirochaetia</taxon>
        <taxon>Brachyspirales</taxon>
        <taxon>Brachyspiraceae</taxon>
        <taxon>Brachyspira</taxon>
    </lineage>
</organism>
<proteinExistence type="predicted"/>
<sequence>MKKLLIILSGVIVISNVALAYHTYTIVYNSSVRKIRENIIKAIMSKTKKYFRLLCKNRIIRYDIY</sequence>
<dbReference type="EMBL" id="MDCO01000011">
    <property type="protein sequence ID" value="OEJ14246.1"/>
    <property type="molecule type" value="Genomic_DNA"/>
</dbReference>
<name>A0A1E5NDL1_9SPIR</name>
<evidence type="ECO:0000313" key="2">
    <source>
        <dbReference type="Proteomes" id="UP000095247"/>
    </source>
</evidence>
<accession>A0A1E5NDL1</accession>
<protein>
    <submittedName>
        <fullName evidence="1">Uncharacterized protein</fullName>
    </submittedName>
</protein>
<comment type="caution">
    <text evidence="1">The sequence shown here is derived from an EMBL/GenBank/DDBJ whole genome shotgun (WGS) entry which is preliminary data.</text>
</comment>
<dbReference type="AlphaFoldDB" id="A0A1E5NDL1"/>
<evidence type="ECO:0000313" key="1">
    <source>
        <dbReference type="EMBL" id="OEJ14246.1"/>
    </source>
</evidence>